<comment type="catalytic activity">
    <reaction evidence="1">
        <text>ATP + protein L-histidine = ADP + protein N-phospho-L-histidine.</text>
        <dbReference type="EC" id="2.7.13.3"/>
    </reaction>
</comment>
<dbReference type="InterPro" id="IPR036097">
    <property type="entry name" value="HisK_dim/P_sf"/>
</dbReference>
<evidence type="ECO:0000259" key="13">
    <source>
        <dbReference type="PROSITE" id="PS50885"/>
    </source>
</evidence>
<dbReference type="CDD" id="cd00082">
    <property type="entry name" value="HisKA"/>
    <property type="match status" value="1"/>
</dbReference>
<reference evidence="14 15" key="1">
    <citation type="submission" date="2019-03" db="EMBL/GenBank/DDBJ databases">
        <title>Genomic Encyclopedia of Type Strains, Phase IV (KMG-IV): sequencing the most valuable type-strain genomes for metagenomic binning, comparative biology and taxonomic classification.</title>
        <authorList>
            <person name="Goeker M."/>
        </authorList>
    </citation>
    <scope>NUCLEOTIDE SEQUENCE [LARGE SCALE GENOMIC DNA]</scope>
    <source>
        <strain evidence="14 15">DSM 25059</strain>
    </source>
</reference>
<comment type="subcellular location">
    <subcellularLocation>
        <location evidence="2">Membrane</location>
    </subcellularLocation>
</comment>
<dbReference type="OrthoDB" id="9815202at2"/>
<dbReference type="SUPFAM" id="SSF55874">
    <property type="entry name" value="ATPase domain of HSP90 chaperone/DNA topoisomerase II/histidine kinase"/>
    <property type="match status" value="1"/>
</dbReference>
<evidence type="ECO:0000256" key="3">
    <source>
        <dbReference type="ARBA" id="ARBA00012438"/>
    </source>
</evidence>
<comment type="caution">
    <text evidence="14">The sequence shown here is derived from an EMBL/GenBank/DDBJ whole genome shotgun (WGS) entry which is preliminary data.</text>
</comment>
<gene>
    <name evidence="14" type="ORF">EV664_106142</name>
</gene>
<evidence type="ECO:0000259" key="12">
    <source>
        <dbReference type="PROSITE" id="PS50109"/>
    </source>
</evidence>
<dbReference type="PANTHER" id="PTHR45436:SF8">
    <property type="entry name" value="HISTIDINE KINASE"/>
    <property type="match status" value="1"/>
</dbReference>
<dbReference type="InterPro" id="IPR003594">
    <property type="entry name" value="HATPase_dom"/>
</dbReference>
<dbReference type="EMBL" id="SNWD01000006">
    <property type="protein sequence ID" value="TDN82333.1"/>
    <property type="molecule type" value="Genomic_DNA"/>
</dbReference>
<dbReference type="PRINTS" id="PR00344">
    <property type="entry name" value="BCTRLSENSOR"/>
</dbReference>
<dbReference type="PANTHER" id="PTHR45436">
    <property type="entry name" value="SENSOR HISTIDINE KINASE YKOH"/>
    <property type="match status" value="1"/>
</dbReference>
<keyword evidence="15" id="KW-1185">Reference proteome</keyword>
<evidence type="ECO:0000256" key="6">
    <source>
        <dbReference type="ARBA" id="ARBA00022692"/>
    </source>
</evidence>
<dbReference type="InterPro" id="IPR036890">
    <property type="entry name" value="HATPase_C_sf"/>
</dbReference>
<accession>A0A4R6FLH7</accession>
<dbReference type="Gene3D" id="1.10.287.130">
    <property type="match status" value="1"/>
</dbReference>
<feature type="transmembrane region" description="Helical" evidence="11">
    <location>
        <begin position="12"/>
        <end position="35"/>
    </location>
</feature>
<dbReference type="CDD" id="cd00075">
    <property type="entry name" value="HATPase"/>
    <property type="match status" value="1"/>
</dbReference>
<organism evidence="14 15">
    <name type="scientific">Stakelama pacifica</name>
    <dbReference type="NCBI Taxonomy" id="517720"/>
    <lineage>
        <taxon>Bacteria</taxon>
        <taxon>Pseudomonadati</taxon>
        <taxon>Pseudomonadota</taxon>
        <taxon>Alphaproteobacteria</taxon>
        <taxon>Sphingomonadales</taxon>
        <taxon>Sphingomonadaceae</taxon>
        <taxon>Stakelama</taxon>
    </lineage>
</organism>
<keyword evidence="4" id="KW-0597">Phosphoprotein</keyword>
<evidence type="ECO:0000256" key="4">
    <source>
        <dbReference type="ARBA" id="ARBA00022553"/>
    </source>
</evidence>
<dbReference type="SMART" id="SM00388">
    <property type="entry name" value="HisKA"/>
    <property type="match status" value="1"/>
</dbReference>
<dbReference type="Pfam" id="PF00672">
    <property type="entry name" value="HAMP"/>
    <property type="match status" value="1"/>
</dbReference>
<evidence type="ECO:0000256" key="11">
    <source>
        <dbReference type="SAM" id="Phobius"/>
    </source>
</evidence>
<dbReference type="SUPFAM" id="SSF47384">
    <property type="entry name" value="Homodimeric domain of signal transducing histidine kinase"/>
    <property type="match status" value="1"/>
</dbReference>
<dbReference type="AlphaFoldDB" id="A0A4R6FLH7"/>
<dbReference type="RefSeq" id="WP_133495705.1">
    <property type="nucleotide sequence ID" value="NZ_BMLU01000006.1"/>
</dbReference>
<dbReference type="GO" id="GO:0000155">
    <property type="term" value="F:phosphorelay sensor kinase activity"/>
    <property type="evidence" value="ECO:0007669"/>
    <property type="project" value="InterPro"/>
</dbReference>
<proteinExistence type="predicted"/>
<keyword evidence="10 11" id="KW-0472">Membrane</keyword>
<dbReference type="InterPro" id="IPR003660">
    <property type="entry name" value="HAMP_dom"/>
</dbReference>
<feature type="transmembrane region" description="Helical" evidence="11">
    <location>
        <begin position="161"/>
        <end position="181"/>
    </location>
</feature>
<evidence type="ECO:0000256" key="8">
    <source>
        <dbReference type="ARBA" id="ARBA00022989"/>
    </source>
</evidence>
<dbReference type="Pfam" id="PF02518">
    <property type="entry name" value="HATPase_c"/>
    <property type="match status" value="1"/>
</dbReference>
<evidence type="ECO:0000256" key="9">
    <source>
        <dbReference type="ARBA" id="ARBA00023012"/>
    </source>
</evidence>
<protein>
    <recommendedName>
        <fullName evidence="3">histidine kinase</fullName>
        <ecNumber evidence="3">2.7.13.3</ecNumber>
    </recommendedName>
</protein>
<dbReference type="InterPro" id="IPR003661">
    <property type="entry name" value="HisK_dim/P_dom"/>
</dbReference>
<feature type="domain" description="HAMP" evidence="13">
    <location>
        <begin position="183"/>
        <end position="236"/>
    </location>
</feature>
<keyword evidence="7 14" id="KW-0418">Kinase</keyword>
<dbReference type="InterPro" id="IPR004358">
    <property type="entry name" value="Sig_transdc_His_kin-like_C"/>
</dbReference>
<keyword evidence="9" id="KW-0902">Two-component regulatory system</keyword>
<dbReference type="SMART" id="SM00304">
    <property type="entry name" value="HAMP"/>
    <property type="match status" value="1"/>
</dbReference>
<keyword evidence="8 11" id="KW-1133">Transmembrane helix</keyword>
<dbReference type="InterPro" id="IPR050428">
    <property type="entry name" value="TCS_sensor_his_kinase"/>
</dbReference>
<evidence type="ECO:0000313" key="15">
    <source>
        <dbReference type="Proteomes" id="UP000295493"/>
    </source>
</evidence>
<dbReference type="SMART" id="SM00387">
    <property type="entry name" value="HATPase_c"/>
    <property type="match status" value="1"/>
</dbReference>
<dbReference type="EC" id="2.7.13.3" evidence="3"/>
<evidence type="ECO:0000256" key="10">
    <source>
        <dbReference type="ARBA" id="ARBA00023136"/>
    </source>
</evidence>
<evidence type="ECO:0000313" key="14">
    <source>
        <dbReference type="EMBL" id="TDN82333.1"/>
    </source>
</evidence>
<dbReference type="PROSITE" id="PS50885">
    <property type="entry name" value="HAMP"/>
    <property type="match status" value="1"/>
</dbReference>
<evidence type="ECO:0000256" key="7">
    <source>
        <dbReference type="ARBA" id="ARBA00022777"/>
    </source>
</evidence>
<keyword evidence="5" id="KW-0808">Transferase</keyword>
<feature type="domain" description="Histidine kinase" evidence="12">
    <location>
        <begin position="244"/>
        <end position="454"/>
    </location>
</feature>
<evidence type="ECO:0000256" key="1">
    <source>
        <dbReference type="ARBA" id="ARBA00000085"/>
    </source>
</evidence>
<dbReference type="Pfam" id="PF00512">
    <property type="entry name" value="HisKA"/>
    <property type="match status" value="1"/>
</dbReference>
<sequence>MAGALRRRARSITVQFVFAAFLSQLLLTVGILLFVQHKTERALQSYQREWVEELSGDLIESYRRGGLSMLKESVDSRAAARRGNLAILLLIGPDGSRIAGNLDSWPLPLPAETPWRKLTLSQADGRPEHIVARATLLPDGSRLMTGRIIETELDPGRIREAAFAAAVGLGALLGLIGALILGRILSARIGDIVDTTVAIRRGALSSRIAVNGSGDAFDELGAAINAMLDQIERLMAELRLMTDGLAHDFRSPVTRLKSVIERAAAATDDERAGAALESAGREADTLLAMLSTALLISRTEAGMGREQLVDTDIAAMLHDLAEIYGPLAEEDGFVLAVDAPSGPKVALNPQLVGQAIGNLIENALHYAEGGTRIVLSAKANRDHVTLSVADNGPGIPTDRREEALRRFGRLDPARTESGSGLGLSLVAAVATLHGGTIRLDDARPGLSVLMSLRR</sequence>
<dbReference type="PROSITE" id="PS50109">
    <property type="entry name" value="HIS_KIN"/>
    <property type="match status" value="1"/>
</dbReference>
<keyword evidence="6 11" id="KW-0812">Transmembrane</keyword>
<name>A0A4R6FLH7_9SPHN</name>
<dbReference type="GO" id="GO:0005886">
    <property type="term" value="C:plasma membrane"/>
    <property type="evidence" value="ECO:0007669"/>
    <property type="project" value="TreeGrafter"/>
</dbReference>
<dbReference type="Gene3D" id="3.30.565.10">
    <property type="entry name" value="Histidine kinase-like ATPase, C-terminal domain"/>
    <property type="match status" value="1"/>
</dbReference>
<dbReference type="Proteomes" id="UP000295493">
    <property type="component" value="Unassembled WGS sequence"/>
</dbReference>
<dbReference type="InterPro" id="IPR005467">
    <property type="entry name" value="His_kinase_dom"/>
</dbReference>
<evidence type="ECO:0000256" key="5">
    <source>
        <dbReference type="ARBA" id="ARBA00022679"/>
    </source>
</evidence>
<evidence type="ECO:0000256" key="2">
    <source>
        <dbReference type="ARBA" id="ARBA00004370"/>
    </source>
</evidence>